<name>A0AC61SZF7_9BACI</name>
<sequence>MNNNTDILTRIQEQQDLDIITKNFETHYKICLSEERLLDLSVLKVSLDQHQYIKMKCFIEYAKDCNKHCIFDNSVSEVVNQINSSIFESHKEILNNDIEYLGLYPINKEEVIYCAVTGNPLQHKEIVFYKEGYGYIASEKVDQRDIDEGNVFYTSIGYEEVEKKALRPIQYIEEKKIEDGEI</sequence>
<protein>
    <submittedName>
        <fullName evidence="1">Uncharacterized protein</fullName>
    </submittedName>
</protein>
<comment type="caution">
    <text evidence="1">The sequence shown here is derived from an EMBL/GenBank/DDBJ whole genome shotgun (WGS) entry which is preliminary data.</text>
</comment>
<proteinExistence type="predicted"/>
<dbReference type="EMBL" id="VHIV01000008">
    <property type="protein sequence ID" value="TPV39503.1"/>
    <property type="molecule type" value="Genomic_DNA"/>
</dbReference>
<gene>
    <name evidence="1" type="ORF">FJ659_24280</name>
</gene>
<evidence type="ECO:0000313" key="2">
    <source>
        <dbReference type="Proteomes" id="UP000317636"/>
    </source>
</evidence>
<organism evidence="1 2">
    <name type="scientific">Bacillus dicomae</name>
    <dbReference type="NCBI Taxonomy" id="3088378"/>
    <lineage>
        <taxon>Bacteria</taxon>
        <taxon>Bacillati</taxon>
        <taxon>Bacillota</taxon>
        <taxon>Bacilli</taxon>
        <taxon>Bacillales</taxon>
        <taxon>Bacillaceae</taxon>
        <taxon>Bacillus</taxon>
        <taxon>Bacillus cereus group</taxon>
    </lineage>
</organism>
<dbReference type="Proteomes" id="UP000317636">
    <property type="component" value="Unassembled WGS sequence"/>
</dbReference>
<reference evidence="1" key="1">
    <citation type="submission" date="2019-06" db="EMBL/GenBank/DDBJ databases">
        <title>Draft genome sequence of Bacillus sp. strain MHSD28.</title>
        <authorList>
            <person name="Makuwa S.C."/>
            <person name="Serepa-Dlamini M.H."/>
        </authorList>
    </citation>
    <scope>NUCLEOTIDE SEQUENCE</scope>
    <source>
        <strain evidence="1">MHSD28</strain>
    </source>
</reference>
<accession>A0AC61SZF7</accession>
<keyword evidence="2" id="KW-1185">Reference proteome</keyword>
<evidence type="ECO:0000313" key="1">
    <source>
        <dbReference type="EMBL" id="TPV39503.1"/>
    </source>
</evidence>